<dbReference type="Proteomes" id="UP001342631">
    <property type="component" value="Unassembled WGS sequence"/>
</dbReference>
<evidence type="ECO:0000313" key="2">
    <source>
        <dbReference type="Proteomes" id="UP001342631"/>
    </source>
</evidence>
<accession>A0ABQ6QV97</accession>
<protein>
    <recommendedName>
        <fullName evidence="3">Lipoprotein</fullName>
    </recommendedName>
</protein>
<evidence type="ECO:0008006" key="3">
    <source>
        <dbReference type="Google" id="ProtNLM"/>
    </source>
</evidence>
<organism evidence="1 2">
    <name type="scientific">Corallococcus caeni</name>
    <dbReference type="NCBI Taxonomy" id="3082388"/>
    <lineage>
        <taxon>Bacteria</taxon>
        <taxon>Pseudomonadati</taxon>
        <taxon>Myxococcota</taxon>
        <taxon>Myxococcia</taxon>
        <taxon>Myxococcales</taxon>
        <taxon>Cystobacterineae</taxon>
        <taxon>Myxococcaceae</taxon>
        <taxon>Corallococcus</taxon>
    </lineage>
</organism>
<proteinExistence type="predicted"/>
<comment type="caution">
    <text evidence="1">The sequence shown here is derived from an EMBL/GenBank/DDBJ whole genome shotgun (WGS) entry which is preliminary data.</text>
</comment>
<sequence length="113" mass="11376">MPFGLALVAVLGFGTALVGCGGVSDSASDTVPASSEQQLVQCSSNDQCGPGDACINNACRPIPIGGRPCAAIEEVQGGAQLAGSTYCGPSEICCLTTLMCVQYTTQCPPPVYN</sequence>
<gene>
    <name evidence="1" type="ORF">ASNO1_34810</name>
</gene>
<dbReference type="EMBL" id="BTTX01000003">
    <property type="protein sequence ID" value="GMU07228.1"/>
    <property type="molecule type" value="Genomic_DNA"/>
</dbReference>
<reference evidence="1 2" key="1">
    <citation type="journal article" date="2024" name="Arch. Microbiol.">
        <title>Corallococcus caeni sp. nov., a novel myxobacterium isolated from activated sludge.</title>
        <authorList>
            <person name="Tomita S."/>
            <person name="Nakai R."/>
            <person name="Kuroda K."/>
            <person name="Kurashita H."/>
            <person name="Hatamoto M."/>
            <person name="Yamaguchi T."/>
            <person name="Narihiro T."/>
        </authorList>
    </citation>
    <scope>NUCLEOTIDE SEQUENCE [LARGE SCALE GENOMIC DNA]</scope>
    <source>
        <strain evidence="1 2">NO1</strain>
    </source>
</reference>
<name>A0ABQ6QV97_9BACT</name>
<keyword evidence="2" id="KW-1185">Reference proteome</keyword>
<evidence type="ECO:0000313" key="1">
    <source>
        <dbReference type="EMBL" id="GMU07228.1"/>
    </source>
</evidence>